<sequence>MGRIVAIDYGLKRVGLAVTDPLQIIASPLETVATSQIIPYLQQYCQAESVDAFVVGFPKNLDNTDTHATQPVKNFTKRLRKKFNQPVYLEDERFTSKMALDAMIAGGTSKKYRRQKGNVDKVSATIILQSYLEKKL</sequence>
<keyword evidence="4 5" id="KW-0378">Hydrolase</keyword>
<accession>A0AA49JJ89</accession>
<dbReference type="EMBL" id="CP120682">
    <property type="protein sequence ID" value="WKN39057.1"/>
    <property type="molecule type" value="Genomic_DNA"/>
</dbReference>
<dbReference type="SUPFAM" id="SSF53098">
    <property type="entry name" value="Ribonuclease H-like"/>
    <property type="match status" value="1"/>
</dbReference>
<comment type="subcellular location">
    <subcellularLocation>
        <location evidence="5">Cytoplasm</location>
    </subcellularLocation>
</comment>
<organism evidence="7">
    <name type="scientific">Roseihalotalea indica</name>
    <dbReference type="NCBI Taxonomy" id="2867963"/>
    <lineage>
        <taxon>Bacteria</taxon>
        <taxon>Pseudomonadati</taxon>
        <taxon>Bacteroidota</taxon>
        <taxon>Cytophagia</taxon>
        <taxon>Cytophagales</taxon>
        <taxon>Catalimonadaceae</taxon>
        <taxon>Roseihalotalea</taxon>
    </lineage>
</organism>
<dbReference type="PANTHER" id="PTHR33317:SF4">
    <property type="entry name" value="POLYNUCLEOTIDYL TRANSFERASE, RIBONUCLEASE H-LIKE SUPERFAMILY PROTEIN"/>
    <property type="match status" value="1"/>
</dbReference>
<protein>
    <recommendedName>
        <fullName evidence="5">Putative pre-16S rRNA nuclease</fullName>
        <ecNumber evidence="5">3.1.-.-</ecNumber>
    </recommendedName>
</protein>
<dbReference type="PANTHER" id="PTHR33317">
    <property type="entry name" value="POLYNUCLEOTIDYL TRANSFERASE, RIBONUCLEASE H-LIKE SUPERFAMILY PROTEIN"/>
    <property type="match status" value="1"/>
</dbReference>
<dbReference type="EC" id="3.1.-.-" evidence="5"/>
<evidence type="ECO:0000256" key="2">
    <source>
        <dbReference type="ARBA" id="ARBA00022517"/>
    </source>
</evidence>
<keyword evidence="3 5" id="KW-0540">Nuclease</keyword>
<dbReference type="InterPro" id="IPR005227">
    <property type="entry name" value="YqgF"/>
</dbReference>
<reference evidence="7" key="1">
    <citation type="journal article" date="2023" name="Comput. Struct. Biotechnol. J.">
        <title>Discovery of a novel marine Bacteroidetes with a rich repertoire of carbohydrate-active enzymes.</title>
        <authorList>
            <person name="Chen B."/>
            <person name="Liu G."/>
            <person name="Chen Q."/>
            <person name="Wang H."/>
            <person name="Liu L."/>
            <person name="Tang K."/>
        </authorList>
    </citation>
    <scope>NUCLEOTIDE SEQUENCE</scope>
    <source>
        <strain evidence="7">TK19036</strain>
    </source>
</reference>
<evidence type="ECO:0000256" key="5">
    <source>
        <dbReference type="HAMAP-Rule" id="MF_00651"/>
    </source>
</evidence>
<dbReference type="InterPro" id="IPR037027">
    <property type="entry name" value="YqgF/RNaseH-like_dom_sf"/>
</dbReference>
<evidence type="ECO:0000259" key="6">
    <source>
        <dbReference type="SMART" id="SM00732"/>
    </source>
</evidence>
<dbReference type="SMART" id="SM00732">
    <property type="entry name" value="YqgFc"/>
    <property type="match status" value="1"/>
</dbReference>
<dbReference type="InterPro" id="IPR012337">
    <property type="entry name" value="RNaseH-like_sf"/>
</dbReference>
<dbReference type="AlphaFoldDB" id="A0AA49JJ89"/>
<evidence type="ECO:0000313" key="7">
    <source>
        <dbReference type="EMBL" id="WKN39057.1"/>
    </source>
</evidence>
<feature type="domain" description="YqgF/RNase H-like" evidence="6">
    <location>
        <begin position="2"/>
        <end position="99"/>
    </location>
</feature>
<dbReference type="HAMAP" id="MF_00651">
    <property type="entry name" value="Nuclease_YqgF"/>
    <property type="match status" value="1"/>
</dbReference>
<dbReference type="GO" id="GO:0004518">
    <property type="term" value="F:nuclease activity"/>
    <property type="evidence" value="ECO:0007669"/>
    <property type="project" value="UniProtKB-KW"/>
</dbReference>
<dbReference type="GO" id="GO:0000967">
    <property type="term" value="P:rRNA 5'-end processing"/>
    <property type="evidence" value="ECO:0007669"/>
    <property type="project" value="UniProtKB-UniRule"/>
</dbReference>
<comment type="function">
    <text evidence="5">Could be a nuclease involved in processing of the 5'-end of pre-16S rRNA.</text>
</comment>
<evidence type="ECO:0000256" key="4">
    <source>
        <dbReference type="ARBA" id="ARBA00022801"/>
    </source>
</evidence>
<dbReference type="NCBIfam" id="TIGR00250">
    <property type="entry name" value="RNAse_H_YqgF"/>
    <property type="match status" value="1"/>
</dbReference>
<comment type="similarity">
    <text evidence="5">Belongs to the YqgF HJR family.</text>
</comment>
<dbReference type="GO" id="GO:0016788">
    <property type="term" value="F:hydrolase activity, acting on ester bonds"/>
    <property type="evidence" value="ECO:0007669"/>
    <property type="project" value="UniProtKB-UniRule"/>
</dbReference>
<proteinExistence type="inferred from homology"/>
<evidence type="ECO:0000256" key="3">
    <source>
        <dbReference type="ARBA" id="ARBA00022722"/>
    </source>
</evidence>
<dbReference type="InterPro" id="IPR006641">
    <property type="entry name" value="YqgF/RNaseH-like_dom"/>
</dbReference>
<gene>
    <name evidence="7" type="primary">ruvX</name>
    <name evidence="7" type="ORF">K4G66_10145</name>
</gene>
<dbReference type="CDD" id="cd16964">
    <property type="entry name" value="YqgF"/>
    <property type="match status" value="1"/>
</dbReference>
<evidence type="ECO:0000256" key="1">
    <source>
        <dbReference type="ARBA" id="ARBA00022490"/>
    </source>
</evidence>
<keyword evidence="2 5" id="KW-0690">Ribosome biogenesis</keyword>
<dbReference type="Pfam" id="PF03652">
    <property type="entry name" value="RuvX"/>
    <property type="match status" value="1"/>
</dbReference>
<name>A0AA49JJ89_9BACT</name>
<dbReference type="GO" id="GO:0005829">
    <property type="term" value="C:cytosol"/>
    <property type="evidence" value="ECO:0007669"/>
    <property type="project" value="TreeGrafter"/>
</dbReference>
<reference evidence="7" key="2">
    <citation type="journal article" date="2024" name="Antonie Van Leeuwenhoek">
        <title>Roseihalotalea indica gen. nov., sp. nov., a halophilic Bacteroidetes from mesopelagic Southwest Indian Ocean with higher carbohydrate metabolic potential.</title>
        <authorList>
            <person name="Chen B."/>
            <person name="Zhang M."/>
            <person name="Lin D."/>
            <person name="Ye J."/>
            <person name="Tang K."/>
        </authorList>
    </citation>
    <scope>NUCLEOTIDE SEQUENCE</scope>
    <source>
        <strain evidence="7">TK19036</strain>
    </source>
</reference>
<dbReference type="Gene3D" id="3.30.420.140">
    <property type="entry name" value="YqgF/RNase H-like domain"/>
    <property type="match status" value="1"/>
</dbReference>
<keyword evidence="1 5" id="KW-0963">Cytoplasm</keyword>